<dbReference type="EMBL" id="AY225511">
    <property type="protein sequence ID" value="AAO61177.1"/>
    <property type="molecule type" value="Genomic_DNA"/>
</dbReference>
<keyword evidence="1" id="KW-0614">Plasmid</keyword>
<sequence length="146" mass="16308">MSQARLPEGDWIRGISVKQPYAAAILTGAKRVENRPRPWAPGWVLLHASKTIDQHARPLPLVARTIRDRQLVTGAVLGVARITDCHQDTDRSTPCSEWAHPGAWHLVFDDVQELPLPVPARGQVVPWKPTPALVRRVFQQLPGFQP</sequence>
<accession>Q848D7</accession>
<evidence type="ECO:0000313" key="1">
    <source>
        <dbReference type="EMBL" id="AAO61177.1"/>
    </source>
</evidence>
<gene>
    <name evidence="1" type="primary">SLP2.25</name>
</gene>
<dbReference type="RefSeq" id="WP_011116828.1">
    <property type="nucleotide sequence ID" value="NC_004933.1"/>
</dbReference>
<reference evidence="1" key="1">
    <citation type="journal article" date="1993" name="Mol. Microbiol.">
        <title>The conjugative plasmid SLP2 of Streptomyces lividans is a 50 kb linear molecule.</title>
        <authorList>
            <person name="Chen C.W."/>
            <person name="Yu T.W."/>
            <person name="Lin Y.S."/>
            <person name="Kieser H.M."/>
            <person name="Hopwood D.A."/>
        </authorList>
    </citation>
    <scope>NUCLEOTIDE SEQUENCE</scope>
    <source>
        <strain evidence="1">1326</strain>
        <plasmid evidence="1">SLP2</plasmid>
    </source>
</reference>
<dbReference type="AlphaFoldDB" id="Q848D7"/>
<name>Q848D7_STRLI</name>
<dbReference type="InterPro" id="IPR015947">
    <property type="entry name" value="PUA-like_sf"/>
</dbReference>
<reference evidence="1" key="2">
    <citation type="journal article" date="2002" name="Mol. Microbiol.">
        <title>The terminal proteins of linear Streptomyces chromosomes and plasmids: a novel class of replication priming proteins.</title>
        <authorList>
            <person name="Yang C.C."/>
            <person name="Huang C.H."/>
            <person name="Li C.Y."/>
            <person name="Tsay Y.G."/>
            <person name="Lee S.C."/>
            <person name="Chen C.W."/>
        </authorList>
    </citation>
    <scope>NUCLEOTIDE SEQUENCE</scope>
    <source>
        <strain evidence="1">1326</strain>
        <plasmid evidence="1">SLP2</plasmid>
    </source>
</reference>
<organism evidence="1">
    <name type="scientific">Streptomyces lividans 1326</name>
    <dbReference type="NCBI Taxonomy" id="1200984"/>
    <lineage>
        <taxon>Bacteria</taxon>
        <taxon>Bacillati</taxon>
        <taxon>Actinomycetota</taxon>
        <taxon>Actinomycetes</taxon>
        <taxon>Kitasatosporales</taxon>
        <taxon>Streptomycetaceae</taxon>
        <taxon>Streptomyces</taxon>
    </lineage>
</organism>
<evidence type="ECO:0008006" key="2">
    <source>
        <dbReference type="Google" id="ProtNLM"/>
    </source>
</evidence>
<dbReference type="Gene3D" id="2.30.130.30">
    <property type="entry name" value="Hypothetical protein"/>
    <property type="match status" value="1"/>
</dbReference>
<proteinExistence type="predicted"/>
<geneLocation type="plasmid" evidence="1">
    <name>SLP2</name>
</geneLocation>
<reference evidence="1" key="3">
    <citation type="journal article" date="2003" name="Mol. Microbiol.">
        <title>Linear plasmid SLP2 of Streptomyces lividans is a composite replicon.</title>
        <authorList>
            <person name="Huang C."/>
            <person name="Chen C."/>
            <person name="Tsai H."/>
            <person name="Chen C."/>
            <person name="Lin Y."/>
            <person name="Chen C.W."/>
        </authorList>
    </citation>
    <scope>NUCLEOTIDE SEQUENCE</scope>
    <source>
        <strain evidence="1">1326</strain>
        <plasmid evidence="1">SLP2</plasmid>
    </source>
</reference>
<dbReference type="SUPFAM" id="SSF88697">
    <property type="entry name" value="PUA domain-like"/>
    <property type="match status" value="1"/>
</dbReference>
<protein>
    <recommendedName>
        <fullName evidence="2">ASCH domain-containing protein</fullName>
    </recommendedName>
</protein>